<evidence type="ECO:0000256" key="3">
    <source>
        <dbReference type="ARBA" id="ARBA00022806"/>
    </source>
</evidence>
<dbReference type="SUPFAM" id="SSF52540">
    <property type="entry name" value="P-loop containing nucleoside triphosphate hydrolases"/>
    <property type="match status" value="1"/>
</dbReference>
<dbReference type="GO" id="GO:0016787">
    <property type="term" value="F:hydrolase activity"/>
    <property type="evidence" value="ECO:0007669"/>
    <property type="project" value="UniProtKB-KW"/>
</dbReference>
<keyword evidence="2 9" id="KW-0378">Hydrolase</keyword>
<keyword evidence="1" id="KW-0547">Nucleotide-binding</keyword>
<dbReference type="InterPro" id="IPR011545">
    <property type="entry name" value="DEAD/DEAH_box_helicase_dom"/>
</dbReference>
<gene>
    <name evidence="9" type="ORF">QUW46_02935</name>
</gene>
<organism evidence="9 10">
    <name type="scientific">Limosilactobacillus panis</name>
    <dbReference type="NCBI Taxonomy" id="47493"/>
    <lineage>
        <taxon>Bacteria</taxon>
        <taxon>Bacillati</taxon>
        <taxon>Bacillota</taxon>
        <taxon>Bacilli</taxon>
        <taxon>Lactobacillales</taxon>
        <taxon>Lactobacillaceae</taxon>
        <taxon>Limosilactobacillus</taxon>
    </lineage>
</organism>
<reference evidence="9 10" key="3">
    <citation type="submission" date="2023-06" db="EMBL/GenBank/DDBJ databases">
        <authorList>
            <person name="Zeman M."/>
            <person name="Kubasova T."/>
            <person name="Jahodarova E."/>
            <person name="Nykrynova M."/>
            <person name="Rychlik I."/>
        </authorList>
    </citation>
    <scope>NUCLEOTIDE SEQUENCE [LARGE SCALE GENOMIC DNA]</scope>
    <source>
        <strain evidence="9 10">105_WCHN</strain>
    </source>
</reference>
<dbReference type="InterPro" id="IPR014001">
    <property type="entry name" value="Helicase_ATP-bd"/>
</dbReference>
<evidence type="ECO:0000259" key="7">
    <source>
        <dbReference type="PROSITE" id="PS51192"/>
    </source>
</evidence>
<evidence type="ECO:0000256" key="5">
    <source>
        <dbReference type="ARBA" id="ARBA00044535"/>
    </source>
</evidence>
<dbReference type="CDD" id="cd18794">
    <property type="entry name" value="SF2_C_RecQ"/>
    <property type="match status" value="1"/>
</dbReference>
<accession>A0ABT7VNA5</accession>
<evidence type="ECO:0000313" key="10">
    <source>
        <dbReference type="Proteomes" id="UP001529423"/>
    </source>
</evidence>
<dbReference type="InterPro" id="IPR001650">
    <property type="entry name" value="Helicase_C-like"/>
</dbReference>
<feature type="domain" description="Helicase ATP-binding" evidence="7">
    <location>
        <begin position="27"/>
        <end position="194"/>
    </location>
</feature>
<dbReference type="PROSITE" id="PS51192">
    <property type="entry name" value="HELICASE_ATP_BIND_1"/>
    <property type="match status" value="1"/>
</dbReference>
<name>A0ABT7VNA5_9LACO</name>
<dbReference type="InterPro" id="IPR004589">
    <property type="entry name" value="DNA_helicase_ATP-dep_RecQ"/>
</dbReference>
<evidence type="ECO:0000256" key="1">
    <source>
        <dbReference type="ARBA" id="ARBA00022741"/>
    </source>
</evidence>
<dbReference type="PANTHER" id="PTHR13710:SF84">
    <property type="entry name" value="ATP-DEPENDENT DNA HELICASE RECS-RELATED"/>
    <property type="match status" value="1"/>
</dbReference>
<dbReference type="GO" id="GO:0003678">
    <property type="term" value="F:DNA helicase activity"/>
    <property type="evidence" value="ECO:0007669"/>
    <property type="project" value="UniProtKB-EC"/>
</dbReference>
<keyword evidence="10" id="KW-1185">Reference proteome</keyword>
<keyword evidence="3 9" id="KW-0347">Helicase</keyword>
<evidence type="ECO:0000256" key="4">
    <source>
        <dbReference type="ARBA" id="ARBA00022840"/>
    </source>
</evidence>
<reference evidence="9 10" key="2">
    <citation type="submission" date="2023-06" db="EMBL/GenBank/DDBJ databases">
        <title>Identification and characterization of horizontal gene transfer across gut microbiota members of farm animals based on homology search.</title>
        <authorList>
            <person name="Schwarzerova J."/>
            <person name="Nykrynova M."/>
            <person name="Jureckova K."/>
            <person name="Cejkova D."/>
            <person name="Rychlik I."/>
        </authorList>
    </citation>
    <scope>NUCLEOTIDE SEQUENCE [LARGE SCALE GENOMIC DNA]</scope>
    <source>
        <strain evidence="9 10">105_WCHN</strain>
    </source>
</reference>
<dbReference type="Proteomes" id="UP001529423">
    <property type="component" value="Unassembled WGS sequence"/>
</dbReference>
<proteinExistence type="predicted"/>
<evidence type="ECO:0000259" key="8">
    <source>
        <dbReference type="PROSITE" id="PS51194"/>
    </source>
</evidence>
<dbReference type="CDD" id="cd17920">
    <property type="entry name" value="DEXHc_RecQ"/>
    <property type="match status" value="1"/>
</dbReference>
<feature type="domain" description="Helicase C-terminal" evidence="8">
    <location>
        <begin position="223"/>
        <end position="373"/>
    </location>
</feature>
<comment type="caution">
    <text evidence="9">The sequence shown here is derived from an EMBL/GenBank/DDBJ whole genome shotgun (WGS) entry which is preliminary data.</text>
</comment>
<keyword evidence="4" id="KW-0067">ATP-binding</keyword>
<dbReference type="InterPro" id="IPR032284">
    <property type="entry name" value="RecQ_Zn-bd"/>
</dbReference>
<protein>
    <recommendedName>
        <fullName evidence="5">ATP-dependent DNA helicase RecQ</fullName>
    </recommendedName>
    <alternativeName>
        <fullName evidence="6">DNA 3'-5' helicase RecQ</fullName>
    </alternativeName>
</protein>
<evidence type="ECO:0000256" key="2">
    <source>
        <dbReference type="ARBA" id="ARBA00022801"/>
    </source>
</evidence>
<dbReference type="EMBL" id="JAUDEO010000011">
    <property type="protein sequence ID" value="MDM8333534.1"/>
    <property type="molecule type" value="Genomic_DNA"/>
</dbReference>
<dbReference type="InterPro" id="IPR027417">
    <property type="entry name" value="P-loop_NTPase"/>
</dbReference>
<reference evidence="10" key="1">
    <citation type="submission" date="2023-06" db="EMBL/GenBank/DDBJ databases">
        <title>Identification and characterization of horizontal gene transfer across gut microbiota members of farm animals based on homology search.</title>
        <authorList>
            <person name="Zeman M."/>
            <person name="Kubasova T."/>
            <person name="Jahodarova E."/>
            <person name="Nykrynova M."/>
            <person name="Rychlik I."/>
        </authorList>
    </citation>
    <scope>NUCLEOTIDE SEQUENCE [LARGE SCALE GENOMIC DNA]</scope>
    <source>
        <strain evidence="10">105_WCHN</strain>
    </source>
</reference>
<dbReference type="PROSITE" id="PS51194">
    <property type="entry name" value="HELICASE_CTER"/>
    <property type="match status" value="1"/>
</dbReference>
<evidence type="ECO:0000313" key="9">
    <source>
        <dbReference type="EMBL" id="MDM8333534.1"/>
    </source>
</evidence>
<dbReference type="SMART" id="SM00487">
    <property type="entry name" value="DEXDc"/>
    <property type="match status" value="1"/>
</dbReference>
<dbReference type="Pfam" id="PF00270">
    <property type="entry name" value="DEAD"/>
    <property type="match status" value="1"/>
</dbReference>
<dbReference type="Pfam" id="PF16124">
    <property type="entry name" value="RecQ_Zn_bind"/>
    <property type="match status" value="1"/>
</dbReference>
<dbReference type="SMART" id="SM00490">
    <property type="entry name" value="HELICc"/>
    <property type="match status" value="1"/>
</dbReference>
<sequence length="479" mass="53681">MDKKQLYTALKQHFGFTEFREGQLATVKSVLAGQNTLAILPTGGGKSLLYQLPAYLLPGAVLVVSPLISLMQDQVDHLHRNGEKRVLMLSGQGGGQARQQQLANLANAKFIFASPELLANPAVIDAFHHVQLSLLTVDEAHCISQWGPDFRPEYLLLKELRHQLGDPVTLLLTATATPRVRHDILAKLGLPQGAVTVIKRSVNRPNLFLAVEDYASSKDKQAGLAKLVRQLPGAGIIYFASRRLATTMAEWLRENSSLAVAAYHAGMPAADRFRVQQQFMADQLQVVCATSAFGMGIDKADIRFVIHYHLPTSLENYLQEIGRAGRDGQQSVAILLHCPGDEQLTRQLTQVDFPTATRFDQVQAGKLPVQALGTNYELFDFYRRHQYDYQRLKRIFSRRQQLVADQLGQVRRYLELTTCRRQFILTYFGEIPAVQANNCCDIDEPDWQAAPLLPPRQLVDHPEEIGDWATQLRQLLNLS</sequence>
<dbReference type="Gene3D" id="3.40.50.300">
    <property type="entry name" value="P-loop containing nucleotide triphosphate hydrolases"/>
    <property type="match status" value="2"/>
</dbReference>
<dbReference type="Pfam" id="PF00271">
    <property type="entry name" value="Helicase_C"/>
    <property type="match status" value="1"/>
</dbReference>
<dbReference type="PANTHER" id="PTHR13710">
    <property type="entry name" value="DNA HELICASE RECQ FAMILY MEMBER"/>
    <property type="match status" value="1"/>
</dbReference>
<evidence type="ECO:0000256" key="6">
    <source>
        <dbReference type="ARBA" id="ARBA00044550"/>
    </source>
</evidence>
<dbReference type="NCBIfam" id="TIGR00614">
    <property type="entry name" value="recQ_fam"/>
    <property type="match status" value="1"/>
</dbReference>
<dbReference type="RefSeq" id="WP_289559422.1">
    <property type="nucleotide sequence ID" value="NZ_JAUDEO010000011.1"/>
</dbReference>